<feature type="compositionally biased region" description="Basic and acidic residues" evidence="8">
    <location>
        <begin position="268"/>
        <end position="278"/>
    </location>
</feature>
<keyword evidence="3" id="KW-0378">Hydrolase</keyword>
<evidence type="ECO:0000256" key="2">
    <source>
        <dbReference type="ARBA" id="ARBA00012601"/>
    </source>
</evidence>
<keyword evidence="9" id="KW-0732">Signal</keyword>
<dbReference type="PANTHER" id="PTHR35923:SF2">
    <property type="entry name" value="ENDOGLUCANASE"/>
    <property type="match status" value="1"/>
</dbReference>
<dbReference type="SUPFAM" id="SSF49384">
    <property type="entry name" value="Carbohydrate-binding domain"/>
    <property type="match status" value="1"/>
</dbReference>
<dbReference type="Pfam" id="PF00150">
    <property type="entry name" value="Cellulase"/>
    <property type="match status" value="1"/>
</dbReference>
<feature type="region of interest" description="Disordered" evidence="8">
    <location>
        <begin position="711"/>
        <end position="731"/>
    </location>
</feature>
<reference evidence="12 13" key="1">
    <citation type="submission" date="2015-11" db="EMBL/GenBank/DDBJ databases">
        <title>Genome-wide analysis reveals the secondary metabolome in Streptomyces kanasensis ZX01.</title>
        <authorList>
            <person name="Zhang G."/>
            <person name="Han L."/>
            <person name="Feng J."/>
            <person name="Zhang X."/>
        </authorList>
    </citation>
    <scope>NUCLEOTIDE SEQUENCE [LARGE SCALE GENOMIC DNA]</scope>
    <source>
        <strain evidence="12 13">ZX01</strain>
    </source>
</reference>
<dbReference type="Pfam" id="PF00041">
    <property type="entry name" value="fn3"/>
    <property type="match status" value="1"/>
</dbReference>
<dbReference type="InterPro" id="IPR013783">
    <property type="entry name" value="Ig-like_fold"/>
</dbReference>
<feature type="region of interest" description="Disordered" evidence="8">
    <location>
        <begin position="493"/>
        <end position="516"/>
    </location>
</feature>
<dbReference type="PROSITE" id="PS51172">
    <property type="entry name" value="CBM3"/>
    <property type="match status" value="1"/>
</dbReference>
<dbReference type="GO" id="GO:0008810">
    <property type="term" value="F:cellulase activity"/>
    <property type="evidence" value="ECO:0007669"/>
    <property type="project" value="UniProtKB-EC"/>
</dbReference>
<dbReference type="Pfam" id="PF00942">
    <property type="entry name" value="CBM_3"/>
    <property type="match status" value="1"/>
</dbReference>
<feature type="region of interest" description="Disordered" evidence="8">
    <location>
        <begin position="38"/>
        <end position="96"/>
    </location>
</feature>
<comment type="caution">
    <text evidence="12">The sequence shown here is derived from an EMBL/GenBank/DDBJ whole genome shotgun (WGS) entry which is preliminary data.</text>
</comment>
<dbReference type="Proteomes" id="UP000054011">
    <property type="component" value="Unassembled WGS sequence"/>
</dbReference>
<evidence type="ECO:0000256" key="9">
    <source>
        <dbReference type="SAM" id="SignalP"/>
    </source>
</evidence>
<dbReference type="SMART" id="SM00060">
    <property type="entry name" value="FN3"/>
    <property type="match status" value="1"/>
</dbReference>
<feature type="signal peptide" evidence="9">
    <location>
        <begin position="1"/>
        <end position="32"/>
    </location>
</feature>
<name>A0A100Y5C2_9ACTN</name>
<dbReference type="Gene3D" id="3.20.20.80">
    <property type="entry name" value="Glycosidases"/>
    <property type="match status" value="1"/>
</dbReference>
<feature type="region of interest" description="Disordered" evidence="8">
    <location>
        <begin position="259"/>
        <end position="278"/>
    </location>
</feature>
<accession>A0A100Y5C2</accession>
<dbReference type="Gene3D" id="2.60.40.710">
    <property type="entry name" value="Endoglucanase-like"/>
    <property type="match status" value="1"/>
</dbReference>
<dbReference type="AlphaFoldDB" id="A0A100Y5C2"/>
<keyword evidence="6" id="KW-0326">Glycosidase</keyword>
<evidence type="ECO:0000256" key="1">
    <source>
        <dbReference type="ARBA" id="ARBA00000966"/>
    </source>
</evidence>
<feature type="compositionally biased region" description="Low complexity" evidence="8">
    <location>
        <begin position="59"/>
        <end position="92"/>
    </location>
</feature>
<organism evidence="12 13">
    <name type="scientific">Streptomyces kanasensis</name>
    <dbReference type="NCBI Taxonomy" id="936756"/>
    <lineage>
        <taxon>Bacteria</taxon>
        <taxon>Bacillati</taxon>
        <taxon>Actinomycetota</taxon>
        <taxon>Actinomycetes</taxon>
        <taxon>Kitasatosporales</taxon>
        <taxon>Streptomycetaceae</taxon>
        <taxon>Streptomyces</taxon>
    </lineage>
</organism>
<protein>
    <recommendedName>
        <fullName evidence="2">cellulase</fullName>
        <ecNumber evidence="2">3.2.1.4</ecNumber>
    </recommendedName>
</protein>
<keyword evidence="7" id="KW-0624">Polysaccharide degradation</keyword>
<dbReference type="PROSITE" id="PS50853">
    <property type="entry name" value="FN3"/>
    <property type="match status" value="1"/>
</dbReference>
<dbReference type="SUPFAM" id="SSF49265">
    <property type="entry name" value="Fibronectin type III"/>
    <property type="match status" value="1"/>
</dbReference>
<evidence type="ECO:0000256" key="8">
    <source>
        <dbReference type="SAM" id="MobiDB-lite"/>
    </source>
</evidence>
<evidence type="ECO:0000313" key="12">
    <source>
        <dbReference type="EMBL" id="KUH37935.1"/>
    </source>
</evidence>
<dbReference type="PANTHER" id="PTHR35923">
    <property type="entry name" value="MAJOR EXTRACELLULAR ENDOGLUCANASE"/>
    <property type="match status" value="1"/>
</dbReference>
<evidence type="ECO:0000259" key="11">
    <source>
        <dbReference type="PROSITE" id="PS51172"/>
    </source>
</evidence>
<evidence type="ECO:0000256" key="4">
    <source>
        <dbReference type="ARBA" id="ARBA00023001"/>
    </source>
</evidence>
<evidence type="ECO:0000256" key="6">
    <source>
        <dbReference type="ARBA" id="ARBA00023295"/>
    </source>
</evidence>
<keyword evidence="4" id="KW-0136">Cellulose degradation</keyword>
<dbReference type="RefSeq" id="WP_058942798.1">
    <property type="nucleotide sequence ID" value="NZ_LNSV01000035.1"/>
</dbReference>
<evidence type="ECO:0000256" key="7">
    <source>
        <dbReference type="ARBA" id="ARBA00023326"/>
    </source>
</evidence>
<evidence type="ECO:0000259" key="10">
    <source>
        <dbReference type="PROSITE" id="PS50853"/>
    </source>
</evidence>
<dbReference type="SUPFAM" id="SSF51445">
    <property type="entry name" value="(Trans)glycosidases"/>
    <property type="match status" value="1"/>
</dbReference>
<dbReference type="InterPro" id="IPR036966">
    <property type="entry name" value="CBM3_sf"/>
</dbReference>
<feature type="chain" id="PRO_5038988434" description="cellulase" evidence="9">
    <location>
        <begin position="33"/>
        <end position="749"/>
    </location>
</feature>
<dbReference type="InterPro" id="IPR001956">
    <property type="entry name" value="CBM3"/>
</dbReference>
<feature type="compositionally biased region" description="Low complexity" evidence="8">
    <location>
        <begin position="38"/>
        <end position="47"/>
    </location>
</feature>
<dbReference type="GO" id="GO:0030245">
    <property type="term" value="P:cellulose catabolic process"/>
    <property type="evidence" value="ECO:0007669"/>
    <property type="project" value="UniProtKB-KW"/>
</dbReference>
<feature type="domain" description="CBM3" evidence="11">
    <location>
        <begin position="598"/>
        <end position="749"/>
    </location>
</feature>
<dbReference type="InterPro" id="IPR001547">
    <property type="entry name" value="Glyco_hydro_5"/>
</dbReference>
<proteinExistence type="predicted"/>
<dbReference type="InterPro" id="IPR036116">
    <property type="entry name" value="FN3_sf"/>
</dbReference>
<keyword evidence="13" id="KW-1185">Reference proteome</keyword>
<dbReference type="InterPro" id="IPR008965">
    <property type="entry name" value="CBM2/CBM3_carb-bd_dom_sf"/>
</dbReference>
<dbReference type="STRING" id="936756.ATE80_15470"/>
<evidence type="ECO:0000256" key="3">
    <source>
        <dbReference type="ARBA" id="ARBA00022801"/>
    </source>
</evidence>
<dbReference type="InterPro" id="IPR018087">
    <property type="entry name" value="Glyco_hydro_5_CS"/>
</dbReference>
<feature type="domain" description="Fibronectin type-III" evidence="10">
    <location>
        <begin position="508"/>
        <end position="595"/>
    </location>
</feature>
<evidence type="ECO:0000313" key="13">
    <source>
        <dbReference type="Proteomes" id="UP000054011"/>
    </source>
</evidence>
<comment type="catalytic activity">
    <reaction evidence="1">
        <text>Endohydrolysis of (1-&gt;4)-beta-D-glucosidic linkages in cellulose, lichenin and cereal beta-D-glucans.</text>
        <dbReference type="EC" id="3.2.1.4"/>
    </reaction>
</comment>
<gene>
    <name evidence="12" type="ORF">ATE80_15470</name>
</gene>
<dbReference type="GO" id="GO:0030248">
    <property type="term" value="F:cellulose binding"/>
    <property type="evidence" value="ECO:0007669"/>
    <property type="project" value="InterPro"/>
</dbReference>
<dbReference type="InterPro" id="IPR003961">
    <property type="entry name" value="FN3_dom"/>
</dbReference>
<dbReference type="SMART" id="SM01067">
    <property type="entry name" value="CBM_3"/>
    <property type="match status" value="1"/>
</dbReference>
<dbReference type="EMBL" id="LNSV01000035">
    <property type="protein sequence ID" value="KUH37935.1"/>
    <property type="molecule type" value="Genomic_DNA"/>
</dbReference>
<dbReference type="InterPro" id="IPR017853">
    <property type="entry name" value="GH"/>
</dbReference>
<dbReference type="EC" id="3.2.1.4" evidence="2"/>
<evidence type="ECO:0000256" key="5">
    <source>
        <dbReference type="ARBA" id="ARBA00023277"/>
    </source>
</evidence>
<dbReference type="Gene3D" id="2.60.40.10">
    <property type="entry name" value="Immunoglobulins"/>
    <property type="match status" value="1"/>
</dbReference>
<dbReference type="CDD" id="cd00063">
    <property type="entry name" value="FN3"/>
    <property type="match status" value="1"/>
</dbReference>
<dbReference type="PROSITE" id="PS00659">
    <property type="entry name" value="GLYCOSYL_HYDROL_F5"/>
    <property type="match status" value="1"/>
</dbReference>
<sequence length="749" mass="79897">MGQSLTTRPHRDRHVRVRAALAAVLAGALLWAAGPAADATARPPDARSSPAQSPTADGPTGPNTLAPPAAAAPSTAVAARSGGGAAAAPAPGDDWLRTRGNRIVDARGHEVWLTGTNWFGFNTTERVFHGLWSANITDTTRSMAQRGINIVRVPVSTQLLLEWKAGRAAVSSAVNAHANPELAGMTTLEVFDHWLSLCKRFGIKVMLDVHSAEADNAGHVHPVWWKGAITVEDFHTAWEWVTARYRGDDTVVAMDIKNEPHGGAGENPRAKWDGSGDQDDFKHACQTAGRRVLAVNPQLLILCEGVQIHPRNGSDWSSTNAADYHSTWWGGNLRGARTHPVDLGAGNDRLVYSPHDYGPLVAPQPWFTGDWNRTTLERDVWDPNWLYLHKENTAPLLIGEWGGLLDGGPNEKWMKALRDLIVEHRIHQTFWCLNPNSGDTGGLLLGDWKTWDEEKYALLKPALWQHRGKFVSLDHQVPLGGAGSATGLSLTDVYGGGGDPADTAPPTAPSRLTATATGPTSVTLGWAPADDDTGVTGYDVHRDGVKVNAAPVTGTTYTDTGLAPSTRYGYTVRARDAAGNVSVSSPGATATTPPAGGPSGAVRVLHRTTDQAPTDNAVRPELRVANTGTAPLDLSALTLRHYFTRDGGAPGVNAWCDHAAVGCERIRLRVVPLSAPVAGADAYLEVGFTGGTLVAGRDTGDIQLRMSKTDWSSFDERDDHSRAPSATHTDARTVPAYTGTTLVWGTPPT</sequence>
<keyword evidence="5" id="KW-0119">Carbohydrate metabolism</keyword>